<dbReference type="InterPro" id="IPR032710">
    <property type="entry name" value="NTF2-like_dom_sf"/>
</dbReference>
<dbReference type="RefSeq" id="WP_191006695.1">
    <property type="nucleotide sequence ID" value="NZ_JACXAD010000025.1"/>
</dbReference>
<accession>A0A927GKR9</accession>
<dbReference type="SUPFAM" id="SSF54427">
    <property type="entry name" value="NTF2-like"/>
    <property type="match status" value="1"/>
</dbReference>
<dbReference type="EMBL" id="JACXAD010000025">
    <property type="protein sequence ID" value="MBD2769883.1"/>
    <property type="molecule type" value="Genomic_DNA"/>
</dbReference>
<organism evidence="2 3">
    <name type="scientific">Hymenobacter montanus</name>
    <dbReference type="NCBI Taxonomy" id="2771359"/>
    <lineage>
        <taxon>Bacteria</taxon>
        <taxon>Pseudomonadati</taxon>
        <taxon>Bacteroidota</taxon>
        <taxon>Cytophagia</taxon>
        <taxon>Cytophagales</taxon>
        <taxon>Hymenobacteraceae</taxon>
        <taxon>Hymenobacter</taxon>
    </lineage>
</organism>
<gene>
    <name evidence="2" type="ORF">IC235_18495</name>
</gene>
<proteinExistence type="predicted"/>
<reference evidence="2" key="1">
    <citation type="submission" date="2020-09" db="EMBL/GenBank/DDBJ databases">
        <authorList>
            <person name="Kim M.K."/>
        </authorList>
    </citation>
    <scope>NUCLEOTIDE SEQUENCE</scope>
    <source>
        <strain evidence="2">BT664</strain>
    </source>
</reference>
<sequence length="148" mass="16394">MIEPAQHARQQIQRLLDQLNAAWKLGNGEQYAASFTEDADYVVFDGTHLRGRAAIGRAHQELFDGVLRGSELVSGDITDFRLLAPTVAVLHTTGAVKLRWQKKAPPGRSSIQALVAVEESGTWQFAAFQNTRIAPPGIFTKLLRRLMK</sequence>
<evidence type="ECO:0000259" key="1">
    <source>
        <dbReference type="Pfam" id="PF14534"/>
    </source>
</evidence>
<dbReference type="InterPro" id="IPR027843">
    <property type="entry name" value="DUF4440"/>
</dbReference>
<comment type="caution">
    <text evidence="2">The sequence shown here is derived from an EMBL/GenBank/DDBJ whole genome shotgun (WGS) entry which is preliminary data.</text>
</comment>
<evidence type="ECO:0000313" key="3">
    <source>
        <dbReference type="Proteomes" id="UP000612233"/>
    </source>
</evidence>
<evidence type="ECO:0000313" key="2">
    <source>
        <dbReference type="EMBL" id="MBD2769883.1"/>
    </source>
</evidence>
<dbReference type="InterPro" id="IPR011944">
    <property type="entry name" value="Steroid_delta5-4_isomerase"/>
</dbReference>
<dbReference type="Pfam" id="PF14534">
    <property type="entry name" value="DUF4440"/>
    <property type="match status" value="1"/>
</dbReference>
<dbReference type="NCBIfam" id="TIGR02246">
    <property type="entry name" value="SgcJ/EcaC family oxidoreductase"/>
    <property type="match status" value="1"/>
</dbReference>
<keyword evidence="3" id="KW-1185">Reference proteome</keyword>
<name>A0A927GKR9_9BACT</name>
<dbReference type="AlphaFoldDB" id="A0A927GKR9"/>
<dbReference type="Gene3D" id="3.10.450.50">
    <property type="match status" value="1"/>
</dbReference>
<feature type="domain" description="DUF4440" evidence="1">
    <location>
        <begin position="12"/>
        <end position="124"/>
    </location>
</feature>
<dbReference type="Proteomes" id="UP000612233">
    <property type="component" value="Unassembled WGS sequence"/>
</dbReference>
<protein>
    <submittedName>
        <fullName evidence="2">SgcJ/EcaC family oxidoreductase</fullName>
    </submittedName>
</protein>